<dbReference type="InterPro" id="IPR020449">
    <property type="entry name" value="Tscrpt_reg_AraC-type_HTH"/>
</dbReference>
<dbReference type="GO" id="GO:0043565">
    <property type="term" value="F:sequence-specific DNA binding"/>
    <property type="evidence" value="ECO:0007669"/>
    <property type="project" value="InterPro"/>
</dbReference>
<dbReference type="Proteomes" id="UP000008703">
    <property type="component" value="Chromosome"/>
</dbReference>
<dbReference type="PANTHER" id="PTHR46796:SF6">
    <property type="entry name" value="ARAC SUBFAMILY"/>
    <property type="match status" value="1"/>
</dbReference>
<dbReference type="Gene3D" id="1.10.10.60">
    <property type="entry name" value="Homeodomain-like"/>
    <property type="match status" value="1"/>
</dbReference>
<protein>
    <submittedName>
        <fullName evidence="5">Transcriptional regulator, AraC family</fullName>
    </submittedName>
</protein>
<keyword evidence="1" id="KW-0805">Transcription regulation</keyword>
<evidence type="ECO:0000259" key="4">
    <source>
        <dbReference type="PROSITE" id="PS01124"/>
    </source>
</evidence>
<evidence type="ECO:0000256" key="3">
    <source>
        <dbReference type="ARBA" id="ARBA00023163"/>
    </source>
</evidence>
<organism evidence="5 6">
    <name type="scientific">Streptomyces violaceusniger (strain Tu 4113)</name>
    <dbReference type="NCBI Taxonomy" id="653045"/>
    <lineage>
        <taxon>Bacteria</taxon>
        <taxon>Bacillati</taxon>
        <taxon>Actinomycetota</taxon>
        <taxon>Actinomycetes</taxon>
        <taxon>Kitasatosporales</taxon>
        <taxon>Streptomycetaceae</taxon>
        <taxon>Streptomyces</taxon>
        <taxon>Streptomyces violaceusniger group</taxon>
    </lineage>
</organism>
<evidence type="ECO:0000256" key="2">
    <source>
        <dbReference type="ARBA" id="ARBA00023125"/>
    </source>
</evidence>
<keyword evidence="3" id="KW-0804">Transcription</keyword>
<proteinExistence type="predicted"/>
<dbReference type="GO" id="GO:0003700">
    <property type="term" value="F:DNA-binding transcription factor activity"/>
    <property type="evidence" value="ECO:0007669"/>
    <property type="project" value="InterPro"/>
</dbReference>
<dbReference type="PROSITE" id="PS01124">
    <property type="entry name" value="HTH_ARAC_FAMILY_2"/>
    <property type="match status" value="1"/>
</dbReference>
<dbReference type="Pfam" id="PF12833">
    <property type="entry name" value="HTH_18"/>
    <property type="match status" value="1"/>
</dbReference>
<keyword evidence="2" id="KW-0238">DNA-binding</keyword>
<dbReference type="PRINTS" id="PR00032">
    <property type="entry name" value="HTHARAC"/>
</dbReference>
<keyword evidence="6" id="KW-1185">Reference proteome</keyword>
<dbReference type="InterPro" id="IPR009057">
    <property type="entry name" value="Homeodomain-like_sf"/>
</dbReference>
<dbReference type="KEGG" id="svl:Strvi_6991"/>
<dbReference type="RefSeq" id="WP_014059837.1">
    <property type="nucleotide sequence ID" value="NC_015957.1"/>
</dbReference>
<name>G2P6I8_STRV4</name>
<dbReference type="InterPro" id="IPR050204">
    <property type="entry name" value="AraC_XylS_family_regulators"/>
</dbReference>
<reference evidence="5" key="1">
    <citation type="submission" date="2011-08" db="EMBL/GenBank/DDBJ databases">
        <title>Complete sequence of chromosome of Streptomyces violaceusniger Tu 4113.</title>
        <authorList>
            <consortium name="US DOE Joint Genome Institute"/>
            <person name="Lucas S."/>
            <person name="Han J."/>
            <person name="Lapidus A."/>
            <person name="Cheng J.-F."/>
            <person name="Goodwin L."/>
            <person name="Pitluck S."/>
            <person name="Peters L."/>
            <person name="Ivanova N."/>
            <person name="Daligault H."/>
            <person name="Detter J.C."/>
            <person name="Han C."/>
            <person name="Tapia R."/>
            <person name="Land M."/>
            <person name="Hauser L."/>
            <person name="Kyrpides N."/>
            <person name="Ivanova N."/>
            <person name="Pagani I."/>
            <person name="Hagen A."/>
            <person name="Katz L."/>
            <person name="Fiedler H.-P."/>
            <person name="Keasling J."/>
            <person name="Fortman J."/>
            <person name="Woyke T."/>
        </authorList>
    </citation>
    <scope>NUCLEOTIDE SEQUENCE [LARGE SCALE GENOMIC DNA]</scope>
    <source>
        <strain evidence="5">Tu 4113</strain>
    </source>
</reference>
<gene>
    <name evidence="5" type="ORF">Strvi_6991</name>
</gene>
<dbReference type="HOGENOM" id="CLU_049704_1_1_11"/>
<sequence>MLVTEFSTSHLPAAERFDHWCGLTADTLIPNTLGSDHASHFEAELRLLDLGLVQISALRYPPLETHRPAKLIRRSDPEVCQLMLNLRGGHRLVQAGLDTTSSAGELMLYDTSRPWHGWATAATGSVEGIMVQFPRQLLPLPQGKIRSLTAARLSGREGMGALLAGFLRQMAADAASYTVADTSRLATITIDLLAAVCAHHLDTERHLPPETHHHVLLLRIRAFIEQHLGKPGLTPAMVAAAHNISTRHLHRLFQTQGLTVAGLIRQRRLENCHRELTDPHHNHRTIQAIAAGWGFADKAHFSRLFLATFGMAPSHYRHLHKASGTAAIVNRRALTDNDIS</sequence>
<dbReference type="SMART" id="SM00342">
    <property type="entry name" value="HTH_ARAC"/>
    <property type="match status" value="1"/>
</dbReference>
<feature type="domain" description="HTH araC/xylS-type" evidence="4">
    <location>
        <begin position="218"/>
        <end position="319"/>
    </location>
</feature>
<dbReference type="InterPro" id="IPR035418">
    <property type="entry name" value="AraC-bd_2"/>
</dbReference>
<accession>G2P6I8</accession>
<dbReference type="SUPFAM" id="SSF46689">
    <property type="entry name" value="Homeodomain-like"/>
    <property type="match status" value="1"/>
</dbReference>
<dbReference type="PANTHER" id="PTHR46796">
    <property type="entry name" value="HTH-TYPE TRANSCRIPTIONAL ACTIVATOR RHAS-RELATED"/>
    <property type="match status" value="1"/>
</dbReference>
<dbReference type="InterPro" id="IPR018060">
    <property type="entry name" value="HTH_AraC"/>
</dbReference>
<evidence type="ECO:0000313" key="5">
    <source>
        <dbReference type="EMBL" id="AEM86360.1"/>
    </source>
</evidence>
<dbReference type="eggNOG" id="COG2207">
    <property type="taxonomic scope" value="Bacteria"/>
</dbReference>
<evidence type="ECO:0000256" key="1">
    <source>
        <dbReference type="ARBA" id="ARBA00023015"/>
    </source>
</evidence>
<evidence type="ECO:0000313" key="6">
    <source>
        <dbReference type="Proteomes" id="UP000008703"/>
    </source>
</evidence>
<dbReference type="AlphaFoldDB" id="G2P6I8"/>
<dbReference type="EMBL" id="CP002994">
    <property type="protein sequence ID" value="AEM86360.1"/>
    <property type="molecule type" value="Genomic_DNA"/>
</dbReference>
<dbReference type="Pfam" id="PF14525">
    <property type="entry name" value="AraC_binding_2"/>
    <property type="match status" value="1"/>
</dbReference>